<dbReference type="Gene3D" id="1.20.1640.10">
    <property type="entry name" value="Multidrug efflux transporter AcrB transmembrane domain"/>
    <property type="match status" value="1"/>
</dbReference>
<dbReference type="eggNOG" id="COG0841">
    <property type="taxonomic scope" value="Bacteria"/>
</dbReference>
<keyword evidence="2" id="KW-0449">Lipoprotein</keyword>
<feature type="coiled-coil region" evidence="3">
    <location>
        <begin position="684"/>
        <end position="749"/>
    </location>
</feature>
<sequence length="977" mass="107251">MSKKKIRPFWEAHENPNGMDSHLYEVPSDTTPNSPLITPPPIRHYFLGGGGRRGSILFHGCISADPRRVADLVSLFKASTTQDTLPGVYSFAFQSPLFRMGGSSGSAVKIDLVGSDLEDVSQSALALFGTLVQEYGSFAVRPDPVNFNVQAPELQIIPDLDRMTDLNLTVEDLGLTIQANSDGALIGDYDLGGDIIDLKLISKDAINQTTITNFGDAKMTTSDGVILNLDTISDFKWRRAPEQIKRVDRQRAVTLEFTPPVGMPLQKAINGINQKVAELKKANAILPGVEIQLAGAASKLTEVKEALLGDGSTVGMLSSALFLAVMIVYLLMCILFQSWIYPFVIMFSVPLATFGGFLGLSLVHYWSEVDRYMPVQNMDVLTIIGFVILAGVVVNNAILIVAQTLNFLRYDKKLEPRKAISMAVESRVRPIFMSMSTSVGGMLPLVLMPGSGSELYRGLGAVVVGGLFISTIFTLILIPILLGLMFDLKDKLRSVTRFQQVTGVLLLMFVFSGCAVGKNYIQPRTMVSEDWQTGLERGLVSKPSDLKQWWTSFEDTQLNELIREAVDGNYDIKVAVARIKEARARRGIAIADLFPSIDALGSYSKTRNSETTDTGIKNVSFNKRQTIPMEIYSTGFDSAWELDIFGGVRRSIEAASAEVDEIHAELHDIMVTLLSELAVNYIELRNTQNRLGIAKANVKTQEETFKLTKARFDSGLTDELDTAQAETNLENTRSQIPVLEEQLNHALNRIAVLTGKQPGALNIQLTGIGSIPVPPEEVAIGLPAALLRRRPDIRMAERALAAETARIGVAESDLYPKFFLKNSFGFSASNGGDVFKPGSQTYGVGPSVTWRIFSSGQIRNNIKAQNEREKQALYRFHNTVLSALEEVESAVISYSREMNRRDTLQKTVKAAEKTVKLAKIQYTNGLTDFNNLLLAERSLFTAQDQLSISEARVSKNLISLYKALGGGWDLDSQGGSA</sequence>
<dbReference type="AlphaFoldDB" id="A0A0B0EKE2"/>
<feature type="transmembrane region" description="Helical" evidence="4">
    <location>
        <begin position="343"/>
        <end position="363"/>
    </location>
</feature>
<dbReference type="Pfam" id="PF02321">
    <property type="entry name" value="OEP"/>
    <property type="match status" value="2"/>
</dbReference>
<evidence type="ECO:0000256" key="4">
    <source>
        <dbReference type="SAM" id="Phobius"/>
    </source>
</evidence>
<keyword evidence="2" id="KW-1134">Transmembrane beta strand</keyword>
<comment type="similarity">
    <text evidence="1 2">Belongs to the outer membrane factor (OMF) (TC 1.B.17) family.</text>
</comment>
<evidence type="ECO:0000313" key="5">
    <source>
        <dbReference type="EMBL" id="KHE93049.1"/>
    </source>
</evidence>
<evidence type="ECO:0000313" key="6">
    <source>
        <dbReference type="Proteomes" id="UP000030652"/>
    </source>
</evidence>
<dbReference type="eggNOG" id="COG1538">
    <property type="taxonomic scope" value="Bacteria"/>
</dbReference>
<comment type="subcellular location">
    <subcellularLocation>
        <location evidence="2">Cell membrane</location>
        <topology evidence="2">Lipid-anchor</topology>
    </subcellularLocation>
</comment>
<accession>A0A0B0EKE2</accession>
<feature type="transmembrane region" description="Helical" evidence="4">
    <location>
        <begin position="498"/>
        <end position="521"/>
    </location>
</feature>
<dbReference type="InterPro" id="IPR001036">
    <property type="entry name" value="Acrflvin-R"/>
</dbReference>
<proteinExistence type="inferred from homology"/>
<name>A0A0B0EKE2_9BACT</name>
<dbReference type="InterPro" id="IPR010131">
    <property type="entry name" value="MdtP/NodT-like"/>
</dbReference>
<keyword evidence="2 4" id="KW-0472">Membrane</keyword>
<gene>
    <name evidence="5" type="primary">oprM_1</name>
    <name evidence="5" type="ORF">SCABRO_01212</name>
</gene>
<keyword evidence="2" id="KW-0564">Palmitate</keyword>
<keyword evidence="2 4" id="KW-0812">Transmembrane</keyword>
<dbReference type="Proteomes" id="UP000030652">
    <property type="component" value="Unassembled WGS sequence"/>
</dbReference>
<dbReference type="Gene3D" id="1.20.1600.10">
    <property type="entry name" value="Outer membrane efflux proteins (OEP)"/>
    <property type="match status" value="1"/>
</dbReference>
<dbReference type="InterPro" id="IPR027463">
    <property type="entry name" value="AcrB_DN_DC_subdom"/>
</dbReference>
<feature type="transmembrane region" description="Helical" evidence="4">
    <location>
        <begin position="314"/>
        <end position="336"/>
    </location>
</feature>
<dbReference type="PANTHER" id="PTHR30203:SF31">
    <property type="entry name" value="RND EFFLUX SYSTEM, OUTER MEMBRANE LIPOPROTEIN, NODT"/>
    <property type="match status" value="1"/>
</dbReference>
<dbReference type="SUPFAM" id="SSF82714">
    <property type="entry name" value="Multidrug efflux transporter AcrB TolC docking domain, DN and DC subdomains"/>
    <property type="match status" value="1"/>
</dbReference>
<reference evidence="5 6" key="1">
    <citation type="submission" date="2014-10" db="EMBL/GenBank/DDBJ databases">
        <title>Draft genome of anammox bacterium scalindua brodae, obtained using differential coverage binning of sequence data from two enrichment reactors.</title>
        <authorList>
            <person name="Speth D.R."/>
            <person name="Russ L."/>
            <person name="Kartal B."/>
            <person name="Op den Camp H.J."/>
            <person name="Dutilh B.E."/>
            <person name="Jetten M.S."/>
        </authorList>
    </citation>
    <scope>NUCLEOTIDE SEQUENCE [LARGE SCALE GENOMIC DNA]</scope>
    <source>
        <strain evidence="5">RU1</strain>
    </source>
</reference>
<evidence type="ECO:0000256" key="2">
    <source>
        <dbReference type="RuleBase" id="RU362097"/>
    </source>
</evidence>
<dbReference type="EMBL" id="JRYO01000081">
    <property type="protein sequence ID" value="KHE93049.1"/>
    <property type="molecule type" value="Genomic_DNA"/>
</dbReference>
<feature type="transmembrane region" description="Helical" evidence="4">
    <location>
        <begin position="428"/>
        <end position="447"/>
    </location>
</feature>
<dbReference type="Gene3D" id="3.30.70.1430">
    <property type="entry name" value="Multidrug efflux transporter AcrB pore domain"/>
    <property type="match status" value="1"/>
</dbReference>
<keyword evidence="4" id="KW-1133">Transmembrane helix</keyword>
<dbReference type="Pfam" id="PF00873">
    <property type="entry name" value="ACR_tran"/>
    <property type="match status" value="1"/>
</dbReference>
<feature type="transmembrane region" description="Helical" evidence="4">
    <location>
        <begin position="383"/>
        <end position="408"/>
    </location>
</feature>
<dbReference type="Gene3D" id="2.20.200.10">
    <property type="entry name" value="Outer membrane efflux proteins (OEP)"/>
    <property type="match status" value="1"/>
</dbReference>
<dbReference type="SUPFAM" id="SSF56954">
    <property type="entry name" value="Outer membrane efflux proteins (OEP)"/>
    <property type="match status" value="1"/>
</dbReference>
<comment type="caution">
    <text evidence="5">The sequence shown here is derived from an EMBL/GenBank/DDBJ whole genome shotgun (WGS) entry which is preliminary data.</text>
</comment>
<dbReference type="PANTHER" id="PTHR30203">
    <property type="entry name" value="OUTER MEMBRANE CATION EFFLUX PROTEIN"/>
    <property type="match status" value="1"/>
</dbReference>
<evidence type="ECO:0000256" key="1">
    <source>
        <dbReference type="ARBA" id="ARBA00007613"/>
    </source>
</evidence>
<organism evidence="5 6">
    <name type="scientific">Candidatus Scalindua brodae</name>
    <dbReference type="NCBI Taxonomy" id="237368"/>
    <lineage>
        <taxon>Bacteria</taxon>
        <taxon>Pseudomonadati</taxon>
        <taxon>Planctomycetota</taxon>
        <taxon>Candidatus Brocadiia</taxon>
        <taxon>Candidatus Brocadiales</taxon>
        <taxon>Candidatus Scalinduaceae</taxon>
        <taxon>Candidatus Scalindua</taxon>
    </lineage>
</organism>
<dbReference type="Gene3D" id="3.30.70.1440">
    <property type="entry name" value="Multidrug efflux transporter AcrB pore domain"/>
    <property type="match status" value="1"/>
</dbReference>
<dbReference type="GO" id="GO:0015562">
    <property type="term" value="F:efflux transmembrane transporter activity"/>
    <property type="evidence" value="ECO:0007669"/>
    <property type="project" value="InterPro"/>
</dbReference>
<dbReference type="NCBIfam" id="TIGR01845">
    <property type="entry name" value="outer_NodT"/>
    <property type="match status" value="1"/>
</dbReference>
<dbReference type="Gene3D" id="3.30.2090.10">
    <property type="entry name" value="Multidrug efflux transporter AcrB TolC docking domain, DN and DC subdomains"/>
    <property type="match status" value="1"/>
</dbReference>
<protein>
    <submittedName>
        <fullName evidence="5">Multicomponent efflux pump (Outer membrane subunit, RND family of ABC transporters)</fullName>
    </submittedName>
</protein>
<keyword evidence="3" id="KW-0175">Coiled coil</keyword>
<dbReference type="SUPFAM" id="SSF82866">
    <property type="entry name" value="Multidrug efflux transporter AcrB transmembrane domain"/>
    <property type="match status" value="1"/>
</dbReference>
<feature type="transmembrane region" description="Helical" evidence="4">
    <location>
        <begin position="459"/>
        <end position="486"/>
    </location>
</feature>
<dbReference type="GO" id="GO:0005886">
    <property type="term" value="C:plasma membrane"/>
    <property type="evidence" value="ECO:0007669"/>
    <property type="project" value="UniProtKB-SubCell"/>
</dbReference>
<feature type="coiled-coil region" evidence="3">
    <location>
        <begin position="894"/>
        <end position="921"/>
    </location>
</feature>
<dbReference type="InterPro" id="IPR003423">
    <property type="entry name" value="OMP_efflux"/>
</dbReference>
<evidence type="ECO:0000256" key="3">
    <source>
        <dbReference type="SAM" id="Coils"/>
    </source>
</evidence>
<dbReference type="PATRIC" id="fig|237368.3.peg.1326"/>